<dbReference type="Proteomes" id="UP000278627">
    <property type="component" value="Unassembled WGS sequence"/>
</dbReference>
<gene>
    <name evidence="2" type="ORF">BPAG_LOCUS7882</name>
</gene>
<evidence type="ECO:0000313" key="2">
    <source>
        <dbReference type="EMBL" id="VDN89068.1"/>
    </source>
</evidence>
<reference evidence="4" key="1">
    <citation type="submission" date="2017-02" db="UniProtKB">
        <authorList>
            <consortium name="WormBaseParasite"/>
        </authorList>
    </citation>
    <scope>IDENTIFICATION</scope>
</reference>
<evidence type="ECO:0000313" key="4">
    <source>
        <dbReference type="WBParaSite" id="BPAG_0000792001-mRNA-1"/>
    </source>
</evidence>
<dbReference type="AlphaFoldDB" id="A0A0N4TI75"/>
<keyword evidence="3" id="KW-1185">Reference proteome</keyword>
<feature type="compositionally biased region" description="Polar residues" evidence="1">
    <location>
        <begin position="12"/>
        <end position="21"/>
    </location>
</feature>
<dbReference type="EMBL" id="UZAD01013129">
    <property type="protein sequence ID" value="VDN89068.1"/>
    <property type="molecule type" value="Genomic_DNA"/>
</dbReference>
<organism evidence="4">
    <name type="scientific">Brugia pahangi</name>
    <name type="common">Filarial nematode worm</name>
    <dbReference type="NCBI Taxonomy" id="6280"/>
    <lineage>
        <taxon>Eukaryota</taxon>
        <taxon>Metazoa</taxon>
        <taxon>Ecdysozoa</taxon>
        <taxon>Nematoda</taxon>
        <taxon>Chromadorea</taxon>
        <taxon>Rhabditida</taxon>
        <taxon>Spirurina</taxon>
        <taxon>Spiruromorpha</taxon>
        <taxon>Filarioidea</taxon>
        <taxon>Onchocercidae</taxon>
        <taxon>Brugia</taxon>
    </lineage>
</organism>
<reference evidence="2 3" key="2">
    <citation type="submission" date="2018-11" db="EMBL/GenBank/DDBJ databases">
        <authorList>
            <consortium name="Pathogen Informatics"/>
        </authorList>
    </citation>
    <scope>NUCLEOTIDE SEQUENCE [LARGE SCALE GENOMIC DNA]</scope>
</reference>
<evidence type="ECO:0000313" key="3">
    <source>
        <dbReference type="Proteomes" id="UP000278627"/>
    </source>
</evidence>
<sequence length="65" mass="7253">MEENDNLRSRNPKSSSASISKYNDESTEAVNQKEIYRTQFVGKLNEINGENGKMSEVGTNSTPQV</sequence>
<dbReference type="WBParaSite" id="BPAG_0000792001-mRNA-1">
    <property type="protein sequence ID" value="BPAG_0000792001-mRNA-1"/>
    <property type="gene ID" value="BPAG_0000792001"/>
</dbReference>
<accession>A0A0N4TI75</accession>
<name>A0A0N4TI75_BRUPA</name>
<feature type="region of interest" description="Disordered" evidence="1">
    <location>
        <begin position="1"/>
        <end position="33"/>
    </location>
</feature>
<protein>
    <submittedName>
        <fullName evidence="2 4">Uncharacterized protein</fullName>
    </submittedName>
</protein>
<proteinExistence type="predicted"/>
<evidence type="ECO:0000256" key="1">
    <source>
        <dbReference type="SAM" id="MobiDB-lite"/>
    </source>
</evidence>